<gene>
    <name evidence="5" type="ORF">JCM9157_1416</name>
</gene>
<dbReference type="PROSITE" id="PS50111">
    <property type="entry name" value="CHEMOTAXIS_TRANSDUC_2"/>
    <property type="match status" value="1"/>
</dbReference>
<protein>
    <recommendedName>
        <fullName evidence="4">Methyl-accepting transducer domain-containing protein</fullName>
    </recommendedName>
</protein>
<reference evidence="5 6" key="1">
    <citation type="journal article" date="2014" name="Genome Announc.">
        <title>Draft Genome Sequences of Three Alkaliphilic Bacillus Strains, Bacillus wakoensis JCM 9140T, Bacillus akibai JCM 9157T, and Bacillus hemicellulosilyticus JCM 9152T.</title>
        <authorList>
            <person name="Yuki M."/>
            <person name="Oshima K."/>
            <person name="Suda W."/>
            <person name="Oshida Y."/>
            <person name="Kitamura K."/>
            <person name="Iida T."/>
            <person name="Hattori M."/>
            <person name="Ohkuma M."/>
        </authorList>
    </citation>
    <scope>NUCLEOTIDE SEQUENCE [LARGE SCALE GENOMIC DNA]</scope>
    <source>
        <strain evidence="5 6">JCM 9157</strain>
    </source>
</reference>
<dbReference type="EMBL" id="BAUV01000007">
    <property type="protein sequence ID" value="GAE34365.1"/>
    <property type="molecule type" value="Genomic_DNA"/>
</dbReference>
<accession>W4QQI2</accession>
<keyword evidence="1 2" id="KW-0807">Transducer</keyword>
<dbReference type="RefSeq" id="WP_035663191.1">
    <property type="nucleotide sequence ID" value="NZ_BAUV01000007.1"/>
</dbReference>
<dbReference type="SUPFAM" id="SSF58104">
    <property type="entry name" value="Methyl-accepting chemotaxis protein (MCP) signaling domain"/>
    <property type="match status" value="1"/>
</dbReference>
<dbReference type="Gene3D" id="1.10.287.950">
    <property type="entry name" value="Methyl-accepting chemotaxis protein"/>
    <property type="match status" value="1"/>
</dbReference>
<feature type="transmembrane region" description="Helical" evidence="3">
    <location>
        <begin position="140"/>
        <end position="159"/>
    </location>
</feature>
<evidence type="ECO:0000256" key="1">
    <source>
        <dbReference type="ARBA" id="ARBA00023224"/>
    </source>
</evidence>
<feature type="transmembrane region" description="Helical" evidence="3">
    <location>
        <begin position="40"/>
        <end position="58"/>
    </location>
</feature>
<dbReference type="Proteomes" id="UP000018896">
    <property type="component" value="Unassembled WGS sequence"/>
</dbReference>
<evidence type="ECO:0000256" key="2">
    <source>
        <dbReference type="PROSITE-ProRule" id="PRU00284"/>
    </source>
</evidence>
<sequence length="492" mass="54252">MITETEVHKRNNLITKLLWFSFFLGLASSFLSGLTASALIAYIVSGLTVAILITFICWKRFLVLYVQYFAIIGLAIITVVMASTSPKLTNYLMIYVTLALISLYHNYKSIAAAGVIGLGLSNYLFLTYREEMFFGVGNDYLISLNIFFIVITLVLIAQSRIGQSMQAKMNEQHLHLAKEKEKADHLIEEIGYTVDMLSTFSHKTKNNVTATGSISDEITIAFSEVAKGVESQAASVQEMNESLHSTNNTVTSVSNSATQMKDISDLTLTVTQQGNQQIFSLTTKMEEVNSIISQTVKLIEDLSSQNNQISFILDQITNVSDQTNLLALNAAIEAARAGEHGRGFSVVADEVRKLAEDSKNSTIEISTILSSIQEKTASLNSQINNSQSVVLQSIEATKETKEGFTKILENTENVVKQSTNVETMLLNLKTDSNHIFEEISSVSSITEQSSASVEEILASVEEQHKRIGEIVSSFSELETLTEKLTKLINKNN</sequence>
<keyword evidence="3" id="KW-0812">Transmembrane</keyword>
<evidence type="ECO:0000259" key="4">
    <source>
        <dbReference type="PROSITE" id="PS50111"/>
    </source>
</evidence>
<dbReference type="eggNOG" id="COG0840">
    <property type="taxonomic scope" value="Bacteria"/>
</dbReference>
<dbReference type="SMART" id="SM00283">
    <property type="entry name" value="MA"/>
    <property type="match status" value="1"/>
</dbReference>
<dbReference type="AlphaFoldDB" id="W4QQI2"/>
<keyword evidence="6" id="KW-1185">Reference proteome</keyword>
<feature type="transmembrane region" description="Helical" evidence="3">
    <location>
        <begin position="17"/>
        <end position="34"/>
    </location>
</feature>
<evidence type="ECO:0000313" key="6">
    <source>
        <dbReference type="Proteomes" id="UP000018896"/>
    </source>
</evidence>
<feature type="transmembrane region" description="Helical" evidence="3">
    <location>
        <begin position="111"/>
        <end position="128"/>
    </location>
</feature>
<dbReference type="InterPro" id="IPR004089">
    <property type="entry name" value="MCPsignal_dom"/>
</dbReference>
<keyword evidence="3" id="KW-1133">Transmembrane helix</keyword>
<dbReference type="GO" id="GO:0016020">
    <property type="term" value="C:membrane"/>
    <property type="evidence" value="ECO:0007669"/>
    <property type="project" value="InterPro"/>
</dbReference>
<dbReference type="STRING" id="1236973.JCM9157_1416"/>
<feature type="domain" description="Methyl-accepting transducer" evidence="4">
    <location>
        <begin position="207"/>
        <end position="464"/>
    </location>
</feature>
<organism evidence="5 6">
    <name type="scientific">Halalkalibacter akibai (strain ATCC 43226 / DSM 21942 / CIP 109018 / JCM 9157 / 1139)</name>
    <name type="common">Bacillus akibai</name>
    <dbReference type="NCBI Taxonomy" id="1236973"/>
    <lineage>
        <taxon>Bacteria</taxon>
        <taxon>Bacillati</taxon>
        <taxon>Bacillota</taxon>
        <taxon>Bacilli</taxon>
        <taxon>Bacillales</taxon>
        <taxon>Bacillaceae</taxon>
        <taxon>Halalkalibacter</taxon>
    </lineage>
</organism>
<dbReference type="OrthoDB" id="2166737at2"/>
<evidence type="ECO:0000313" key="5">
    <source>
        <dbReference type="EMBL" id="GAE34365.1"/>
    </source>
</evidence>
<dbReference type="PANTHER" id="PTHR32089">
    <property type="entry name" value="METHYL-ACCEPTING CHEMOTAXIS PROTEIN MCPB"/>
    <property type="match status" value="1"/>
</dbReference>
<name>W4QQI2_HALA3</name>
<dbReference type="Pfam" id="PF00015">
    <property type="entry name" value="MCPsignal"/>
    <property type="match status" value="1"/>
</dbReference>
<keyword evidence="3" id="KW-0472">Membrane</keyword>
<dbReference type="GO" id="GO:0007165">
    <property type="term" value="P:signal transduction"/>
    <property type="evidence" value="ECO:0007669"/>
    <property type="project" value="UniProtKB-KW"/>
</dbReference>
<evidence type="ECO:0000256" key="3">
    <source>
        <dbReference type="SAM" id="Phobius"/>
    </source>
</evidence>
<feature type="transmembrane region" description="Helical" evidence="3">
    <location>
        <begin position="65"/>
        <end position="82"/>
    </location>
</feature>
<proteinExistence type="predicted"/>
<comment type="caution">
    <text evidence="5">The sequence shown here is derived from an EMBL/GenBank/DDBJ whole genome shotgun (WGS) entry which is preliminary data.</text>
</comment>
<dbReference type="PANTHER" id="PTHR32089:SF112">
    <property type="entry name" value="LYSOZYME-LIKE PROTEIN-RELATED"/>
    <property type="match status" value="1"/>
</dbReference>